<gene>
    <name evidence="1" type="ORF">ACFPYJ_12020</name>
</gene>
<evidence type="ECO:0000313" key="1">
    <source>
        <dbReference type="EMBL" id="MFC5649836.1"/>
    </source>
</evidence>
<evidence type="ECO:0000313" key="2">
    <source>
        <dbReference type="Proteomes" id="UP001596047"/>
    </source>
</evidence>
<dbReference type="EMBL" id="JBHSOW010000042">
    <property type="protein sequence ID" value="MFC5649836.1"/>
    <property type="molecule type" value="Genomic_DNA"/>
</dbReference>
<accession>A0ABW0VVH9</accession>
<reference evidence="2" key="1">
    <citation type="journal article" date="2019" name="Int. J. Syst. Evol. Microbiol.">
        <title>The Global Catalogue of Microorganisms (GCM) 10K type strain sequencing project: providing services to taxonomists for standard genome sequencing and annotation.</title>
        <authorList>
            <consortium name="The Broad Institute Genomics Platform"/>
            <consortium name="The Broad Institute Genome Sequencing Center for Infectious Disease"/>
            <person name="Wu L."/>
            <person name="Ma J."/>
        </authorList>
    </citation>
    <scope>NUCLEOTIDE SEQUENCE [LARGE SCALE GENOMIC DNA]</scope>
    <source>
        <strain evidence="2">CGMCC 1.3240</strain>
    </source>
</reference>
<proteinExistence type="predicted"/>
<dbReference type="Proteomes" id="UP001596047">
    <property type="component" value="Unassembled WGS sequence"/>
</dbReference>
<name>A0ABW0VVH9_9BACL</name>
<sequence>MEMMIQNTLISMMLRMATRGHLIKQQWGVDPEQILTYLMQFMSQFIRTKPDLTVFELPASAAPADLT</sequence>
<organism evidence="1 2">
    <name type="scientific">Paenibacillus solisilvae</name>
    <dbReference type="NCBI Taxonomy" id="2486751"/>
    <lineage>
        <taxon>Bacteria</taxon>
        <taxon>Bacillati</taxon>
        <taxon>Bacillota</taxon>
        <taxon>Bacilli</taxon>
        <taxon>Bacillales</taxon>
        <taxon>Paenibacillaceae</taxon>
        <taxon>Paenibacillus</taxon>
    </lineage>
</organism>
<keyword evidence="2" id="KW-1185">Reference proteome</keyword>
<protein>
    <submittedName>
        <fullName evidence="1">Uncharacterized protein</fullName>
    </submittedName>
</protein>
<dbReference type="RefSeq" id="WP_379188385.1">
    <property type="nucleotide sequence ID" value="NZ_JBHSOW010000042.1"/>
</dbReference>
<comment type="caution">
    <text evidence="1">The sequence shown here is derived from an EMBL/GenBank/DDBJ whole genome shotgun (WGS) entry which is preliminary data.</text>
</comment>